<reference evidence="2 3" key="1">
    <citation type="journal article" date="2019" name="Sci. Rep.">
        <title>Orb-weaving spider Araneus ventricosus genome elucidates the spidroin gene catalogue.</title>
        <authorList>
            <person name="Kono N."/>
            <person name="Nakamura H."/>
            <person name="Ohtoshi R."/>
            <person name="Moran D.A.P."/>
            <person name="Shinohara A."/>
            <person name="Yoshida Y."/>
            <person name="Fujiwara M."/>
            <person name="Mori M."/>
            <person name="Tomita M."/>
            <person name="Arakawa K."/>
        </authorList>
    </citation>
    <scope>NUCLEOTIDE SEQUENCE [LARGE SCALE GENOMIC DNA]</scope>
</reference>
<dbReference type="Proteomes" id="UP000499080">
    <property type="component" value="Unassembled WGS sequence"/>
</dbReference>
<dbReference type="SUPFAM" id="SSF58113">
    <property type="entry name" value="Apolipoprotein A-I"/>
    <property type="match status" value="1"/>
</dbReference>
<comment type="caution">
    <text evidence="2">The sequence shown here is derived from an EMBL/GenBank/DDBJ whole genome shotgun (WGS) entry which is preliminary data.</text>
</comment>
<name>A0A4Y2UEE8_ARAVE</name>
<gene>
    <name evidence="2" type="ORF">AVEN_1637_1</name>
</gene>
<proteinExistence type="predicted"/>
<feature type="coiled-coil region" evidence="1">
    <location>
        <begin position="39"/>
        <end position="81"/>
    </location>
</feature>
<organism evidence="2 3">
    <name type="scientific">Araneus ventricosus</name>
    <name type="common">Orbweaver spider</name>
    <name type="synonym">Epeira ventricosa</name>
    <dbReference type="NCBI Taxonomy" id="182803"/>
    <lineage>
        <taxon>Eukaryota</taxon>
        <taxon>Metazoa</taxon>
        <taxon>Ecdysozoa</taxon>
        <taxon>Arthropoda</taxon>
        <taxon>Chelicerata</taxon>
        <taxon>Arachnida</taxon>
        <taxon>Araneae</taxon>
        <taxon>Araneomorphae</taxon>
        <taxon>Entelegynae</taxon>
        <taxon>Araneoidea</taxon>
        <taxon>Araneidae</taxon>
        <taxon>Araneus</taxon>
    </lineage>
</organism>
<keyword evidence="1" id="KW-0175">Coiled coil</keyword>
<evidence type="ECO:0000313" key="2">
    <source>
        <dbReference type="EMBL" id="GBO09910.1"/>
    </source>
</evidence>
<dbReference type="Gene3D" id="1.20.120.20">
    <property type="entry name" value="Apolipoprotein"/>
    <property type="match status" value="1"/>
</dbReference>
<accession>A0A4Y2UEE8</accession>
<keyword evidence="3" id="KW-1185">Reference proteome</keyword>
<evidence type="ECO:0000256" key="1">
    <source>
        <dbReference type="SAM" id="Coils"/>
    </source>
</evidence>
<dbReference type="AlphaFoldDB" id="A0A4Y2UEE8"/>
<evidence type="ECO:0000313" key="3">
    <source>
        <dbReference type="Proteomes" id="UP000499080"/>
    </source>
</evidence>
<dbReference type="EMBL" id="BGPR01035201">
    <property type="protein sequence ID" value="GBO09910.1"/>
    <property type="molecule type" value="Genomic_DNA"/>
</dbReference>
<protein>
    <submittedName>
        <fullName evidence="2">Uncharacterized protein</fullName>
    </submittedName>
</protein>
<sequence>MVNTRSQKKMDDNAELLADMKKSMEAGQKEVKIQIQAGKEEMKAHVESQVEEMKEHVNRCIEKIEEDIQAVKGEIEEVKGDVLRKITGVEDKIQGNIRVLEKRISYLGIRPNNFPVSPELMYSRLMYSTDKRHGLFSRLSSTL</sequence>